<proteinExistence type="inferred from homology"/>
<feature type="transmembrane region" description="Helical" evidence="10">
    <location>
        <begin position="52"/>
        <end position="73"/>
    </location>
</feature>
<evidence type="ECO:0000256" key="10">
    <source>
        <dbReference type="SAM" id="Phobius"/>
    </source>
</evidence>
<evidence type="ECO:0000256" key="6">
    <source>
        <dbReference type="ARBA" id="ARBA00023136"/>
    </source>
</evidence>
<evidence type="ECO:0000256" key="2">
    <source>
        <dbReference type="ARBA" id="ARBA00022448"/>
    </source>
</evidence>
<organism evidence="12 13">
    <name type="scientific">Trichoglossum hirsutum</name>
    <dbReference type="NCBI Taxonomy" id="265104"/>
    <lineage>
        <taxon>Eukaryota</taxon>
        <taxon>Fungi</taxon>
        <taxon>Dikarya</taxon>
        <taxon>Ascomycota</taxon>
        <taxon>Pezizomycotina</taxon>
        <taxon>Geoglossomycetes</taxon>
        <taxon>Geoglossales</taxon>
        <taxon>Geoglossaceae</taxon>
        <taxon>Trichoglossum</taxon>
    </lineage>
</organism>
<keyword evidence="5 8" id="KW-0406">Ion transport</keyword>
<protein>
    <recommendedName>
        <fullName evidence="11">Potassium channel domain-containing protein</fullName>
    </recommendedName>
</protein>
<sequence length="438" mass="49853">MAATQAYYYAIFASVIYFAVSSILVLAQYKALRTNRGDSGQNGKERLGRHKLMMGTIFFLLYVIAGAAVFAHIERWYYLDGIYWADSTLLTIGFGDLFPSTLLGQCLLFPYALIGIVTISIVVYSIMQVASDAEVDSVEISVAKWLRGRRVKKSFMGKESDQSASSRAGQPSGEDRFMEVKSDRRLASVIAFAIWGLAWAAFWLVGAAVFHASERAQGWTYAQSVYFTYTSLLVIGYGDFHPQSPFGKAFFVIWSLLAVPVVTILISTTTEVIGYIFLRSDLMGDYVVKQLEDLFGKSDREDRQHSIHHDTPESVLHNTDNEHKKTHFLARTIAQLLRHHLNQTHTKPFTYQEWEYFISLIHVLRSDHSCDVRNPPDSLQMDSQDDEALRSTLAQWHLEKCDWMSQHNPIMMSKPEMEWLLEGLMVELVELIGRLSEE</sequence>
<comment type="similarity">
    <text evidence="8">Belongs to the two pore domain potassium channel (TC 1.A.1.8) family.</text>
</comment>
<feature type="domain" description="Potassium channel" evidence="11">
    <location>
        <begin position="58"/>
        <end position="130"/>
    </location>
</feature>
<feature type="transmembrane region" description="Helical" evidence="10">
    <location>
        <begin position="108"/>
        <end position="127"/>
    </location>
</feature>
<dbReference type="GO" id="GO:0030322">
    <property type="term" value="P:stabilization of membrane potential"/>
    <property type="evidence" value="ECO:0007669"/>
    <property type="project" value="TreeGrafter"/>
</dbReference>
<gene>
    <name evidence="12" type="ORF">GP486_000340</name>
</gene>
<dbReference type="SUPFAM" id="SSF81324">
    <property type="entry name" value="Voltage-gated potassium channels"/>
    <property type="match status" value="2"/>
</dbReference>
<reference evidence="12" key="1">
    <citation type="submission" date="2021-03" db="EMBL/GenBank/DDBJ databases">
        <title>Comparative genomics and phylogenomic investigation of the class Geoglossomycetes provide insights into ecological specialization and systematics.</title>
        <authorList>
            <person name="Melie T."/>
            <person name="Pirro S."/>
            <person name="Miller A.N."/>
            <person name="Quandt A."/>
        </authorList>
    </citation>
    <scope>NUCLEOTIDE SEQUENCE</scope>
    <source>
        <strain evidence="12">CAQ_001_2017</strain>
    </source>
</reference>
<dbReference type="InterPro" id="IPR013099">
    <property type="entry name" value="K_chnl_dom"/>
</dbReference>
<dbReference type="InterPro" id="IPR003280">
    <property type="entry name" value="2pore_dom_K_chnl"/>
</dbReference>
<feature type="transmembrane region" description="Helical" evidence="10">
    <location>
        <begin position="6"/>
        <end position="27"/>
    </location>
</feature>
<dbReference type="PANTHER" id="PTHR11003">
    <property type="entry name" value="POTASSIUM CHANNEL, SUBFAMILY K"/>
    <property type="match status" value="1"/>
</dbReference>
<evidence type="ECO:0000256" key="7">
    <source>
        <dbReference type="ARBA" id="ARBA00023303"/>
    </source>
</evidence>
<evidence type="ECO:0000256" key="1">
    <source>
        <dbReference type="ARBA" id="ARBA00004141"/>
    </source>
</evidence>
<dbReference type="AlphaFoldDB" id="A0A9P8RTN2"/>
<feature type="transmembrane region" description="Helical" evidence="10">
    <location>
        <begin position="249"/>
        <end position="278"/>
    </location>
</feature>
<name>A0A9P8RTN2_9PEZI</name>
<evidence type="ECO:0000259" key="11">
    <source>
        <dbReference type="Pfam" id="PF07885"/>
    </source>
</evidence>
<evidence type="ECO:0000313" key="13">
    <source>
        <dbReference type="Proteomes" id="UP000750711"/>
    </source>
</evidence>
<dbReference type="Gene3D" id="1.10.287.70">
    <property type="match status" value="2"/>
</dbReference>
<dbReference type="GO" id="GO:0022841">
    <property type="term" value="F:potassium ion leak channel activity"/>
    <property type="evidence" value="ECO:0007669"/>
    <property type="project" value="TreeGrafter"/>
</dbReference>
<evidence type="ECO:0000256" key="5">
    <source>
        <dbReference type="ARBA" id="ARBA00023065"/>
    </source>
</evidence>
<dbReference type="EMBL" id="JAGHQM010000020">
    <property type="protein sequence ID" value="KAH0566265.1"/>
    <property type="molecule type" value="Genomic_DNA"/>
</dbReference>
<keyword evidence="6 10" id="KW-0472">Membrane</keyword>
<feature type="domain" description="Potassium channel" evidence="11">
    <location>
        <begin position="200"/>
        <end position="273"/>
    </location>
</feature>
<dbReference type="PANTHER" id="PTHR11003:SF291">
    <property type="entry name" value="IP11374P"/>
    <property type="match status" value="1"/>
</dbReference>
<dbReference type="PRINTS" id="PR01333">
    <property type="entry name" value="2POREKCHANEL"/>
</dbReference>
<keyword evidence="3 8" id="KW-0812">Transmembrane</keyword>
<feature type="transmembrane region" description="Helical" evidence="10">
    <location>
        <begin position="218"/>
        <end position="237"/>
    </location>
</feature>
<feature type="transmembrane region" description="Helical" evidence="10">
    <location>
        <begin position="186"/>
        <end position="212"/>
    </location>
</feature>
<comment type="subcellular location">
    <subcellularLocation>
        <location evidence="1">Membrane</location>
        <topology evidence="1">Multi-pass membrane protein</topology>
    </subcellularLocation>
</comment>
<keyword evidence="4 10" id="KW-1133">Transmembrane helix</keyword>
<evidence type="ECO:0000256" key="3">
    <source>
        <dbReference type="ARBA" id="ARBA00022692"/>
    </source>
</evidence>
<keyword evidence="2 8" id="KW-0813">Transport</keyword>
<dbReference type="GO" id="GO:0005886">
    <property type="term" value="C:plasma membrane"/>
    <property type="evidence" value="ECO:0007669"/>
    <property type="project" value="TreeGrafter"/>
</dbReference>
<feature type="region of interest" description="Disordered" evidence="9">
    <location>
        <begin position="156"/>
        <end position="175"/>
    </location>
</feature>
<dbReference type="Pfam" id="PF07885">
    <property type="entry name" value="Ion_trans_2"/>
    <property type="match status" value="2"/>
</dbReference>
<keyword evidence="13" id="KW-1185">Reference proteome</keyword>
<evidence type="ECO:0000256" key="9">
    <source>
        <dbReference type="SAM" id="MobiDB-lite"/>
    </source>
</evidence>
<dbReference type="GO" id="GO:0015271">
    <property type="term" value="F:outward rectifier potassium channel activity"/>
    <property type="evidence" value="ECO:0007669"/>
    <property type="project" value="TreeGrafter"/>
</dbReference>
<comment type="caution">
    <text evidence="12">The sequence shown here is derived from an EMBL/GenBank/DDBJ whole genome shotgun (WGS) entry which is preliminary data.</text>
</comment>
<keyword evidence="7 8" id="KW-0407">Ion channel</keyword>
<dbReference type="Proteomes" id="UP000750711">
    <property type="component" value="Unassembled WGS sequence"/>
</dbReference>
<accession>A0A9P8RTN2</accession>
<evidence type="ECO:0000313" key="12">
    <source>
        <dbReference type="EMBL" id="KAH0566265.1"/>
    </source>
</evidence>
<evidence type="ECO:0000256" key="4">
    <source>
        <dbReference type="ARBA" id="ARBA00022989"/>
    </source>
</evidence>
<evidence type="ECO:0000256" key="8">
    <source>
        <dbReference type="RuleBase" id="RU003857"/>
    </source>
</evidence>